<dbReference type="PANTHER" id="PTHR45947">
    <property type="entry name" value="SULFOQUINOVOSYL TRANSFERASE SQD2"/>
    <property type="match status" value="1"/>
</dbReference>
<evidence type="ECO:0000259" key="1">
    <source>
        <dbReference type="Pfam" id="PF00534"/>
    </source>
</evidence>
<sequence>MTSQPQRVLYIVSLFPCWSETFIVREIEQLLAHGVDVRILSLKRPSETLVQARAAALMDRVVGPPSFPAALVAVTMQVLRRPLRMAGVLGTLVAQLWRSPVSLAKSLVALWRGIGALPAIRRQDPQLIHAHWATYPSTVAWALGRLADTPFSFTCHAHDIFIEDQLLRRKLSDAALAVTISGFNRRHLARWGAAEAGERLQVVHCGVDFAELPAQESARRDGAIVSVGRLDPIKGFDVLIAALGTLRERGVPFDCHLIGEGPLRPRLEAQRRSLQLEPVLSLPGAQPQEKVRSALVEASIFVMPSVVTPEGNQDGIPVALMEAMACGMAVVGTRVSGIPELIEHDVSGILVEPGDSQALAGAIERLLSDAALRQRLGAVARERVRQDFNVAAETRRLLSLFGRALHPQGAADAR</sequence>
<evidence type="ECO:0000259" key="2">
    <source>
        <dbReference type="Pfam" id="PF13439"/>
    </source>
</evidence>
<dbReference type="InterPro" id="IPR050194">
    <property type="entry name" value="Glycosyltransferase_grp1"/>
</dbReference>
<protein>
    <submittedName>
        <fullName evidence="3">Glycosyltransferase family 4 protein</fullName>
    </submittedName>
</protein>
<evidence type="ECO:0000313" key="4">
    <source>
        <dbReference type="Proteomes" id="UP001064632"/>
    </source>
</evidence>
<dbReference type="Pfam" id="PF13439">
    <property type="entry name" value="Glyco_transf_4"/>
    <property type="match status" value="1"/>
</dbReference>
<evidence type="ECO:0000313" key="3">
    <source>
        <dbReference type="EMBL" id="UXI66338.1"/>
    </source>
</evidence>
<dbReference type="InterPro" id="IPR028098">
    <property type="entry name" value="Glyco_trans_4-like_N"/>
</dbReference>
<dbReference type="SUPFAM" id="SSF53756">
    <property type="entry name" value="UDP-Glycosyltransferase/glycogen phosphorylase"/>
    <property type="match status" value="1"/>
</dbReference>
<dbReference type="EMBL" id="CP104694">
    <property type="protein sequence ID" value="UXI66338.1"/>
    <property type="molecule type" value="Genomic_DNA"/>
</dbReference>
<accession>A0ABY6B8C9</accession>
<dbReference type="RefSeq" id="WP_261693322.1">
    <property type="nucleotide sequence ID" value="NZ_CP104694.1"/>
</dbReference>
<name>A0ABY6B8C9_9GAMM</name>
<dbReference type="Gene3D" id="3.40.50.2000">
    <property type="entry name" value="Glycogen Phosphorylase B"/>
    <property type="match status" value="2"/>
</dbReference>
<dbReference type="Proteomes" id="UP001064632">
    <property type="component" value="Chromosome"/>
</dbReference>
<feature type="domain" description="Glycosyl transferase family 1" evidence="1">
    <location>
        <begin position="219"/>
        <end position="383"/>
    </location>
</feature>
<dbReference type="PANTHER" id="PTHR45947:SF14">
    <property type="entry name" value="SLL1723 PROTEIN"/>
    <property type="match status" value="1"/>
</dbReference>
<keyword evidence="4" id="KW-1185">Reference proteome</keyword>
<feature type="domain" description="Glycosyltransferase subfamily 4-like N-terminal" evidence="2">
    <location>
        <begin position="20"/>
        <end position="209"/>
    </location>
</feature>
<dbReference type="InterPro" id="IPR001296">
    <property type="entry name" value="Glyco_trans_1"/>
</dbReference>
<reference evidence="3" key="1">
    <citation type="submission" date="2022-09" db="EMBL/GenBank/DDBJ databases">
        <title>Tahibacter sp. nov., isolated from a fresh water.</title>
        <authorList>
            <person name="Baek J.H."/>
            <person name="Lee J.K."/>
            <person name="Kim J.M."/>
            <person name="Jeon C.O."/>
        </authorList>
    </citation>
    <scope>NUCLEOTIDE SEQUENCE</scope>
    <source>
        <strain evidence="3">W38</strain>
    </source>
</reference>
<gene>
    <name evidence="3" type="ORF">N4264_16455</name>
</gene>
<organism evidence="3 4">
    <name type="scientific">Tahibacter amnicola</name>
    <dbReference type="NCBI Taxonomy" id="2976241"/>
    <lineage>
        <taxon>Bacteria</taxon>
        <taxon>Pseudomonadati</taxon>
        <taxon>Pseudomonadota</taxon>
        <taxon>Gammaproteobacteria</taxon>
        <taxon>Lysobacterales</taxon>
        <taxon>Rhodanobacteraceae</taxon>
        <taxon>Tahibacter</taxon>
    </lineage>
</organism>
<dbReference type="Pfam" id="PF00534">
    <property type="entry name" value="Glycos_transf_1"/>
    <property type="match status" value="1"/>
</dbReference>
<proteinExistence type="predicted"/>
<dbReference type="CDD" id="cd03801">
    <property type="entry name" value="GT4_PimA-like"/>
    <property type="match status" value="1"/>
</dbReference>